<dbReference type="InterPro" id="IPR001796">
    <property type="entry name" value="DHFR_dom"/>
</dbReference>
<dbReference type="PIRSF" id="PIRSF000194">
    <property type="entry name" value="DHFR"/>
    <property type="match status" value="1"/>
</dbReference>
<gene>
    <name evidence="11" type="primary">folA</name>
    <name evidence="11" type="ORF">GCM10023150_06230</name>
</gene>
<keyword evidence="6 8" id="KW-0560">Oxidoreductase</keyword>
<comment type="function">
    <text evidence="7 8">Key enzyme in folate metabolism. Catalyzes an essential reaction for de novo glycine and purine synthesis, and for DNA precursor synthesis.</text>
</comment>
<dbReference type="PRINTS" id="PR00070">
    <property type="entry name" value="DHFR"/>
</dbReference>
<sequence length="177" mass="20199">MSTSLSTDKKPIISLIVAMANDRVIGKDNQMPWHLPADLKHFKAVTLGKPVIMGRKTHESIGMVLPGRKNIIISRNPDYRSDFHNEHCEVVTSLEAALEVAAGEEEIMIIGGANIYGQMIDQADKLYLTFIDLDTDGDARFPDWTHHDWKEVSRETHQPDEKNKYNYQFVELHKIDQ</sequence>
<evidence type="ECO:0000313" key="12">
    <source>
        <dbReference type="Proteomes" id="UP001501294"/>
    </source>
</evidence>
<evidence type="ECO:0000256" key="8">
    <source>
        <dbReference type="PIRNR" id="PIRNR000194"/>
    </source>
</evidence>
<keyword evidence="12" id="KW-1185">Reference proteome</keyword>
<name>A0ABP8HVU5_9GAMM</name>
<dbReference type="PANTHER" id="PTHR48069:SF3">
    <property type="entry name" value="DIHYDROFOLATE REDUCTASE"/>
    <property type="match status" value="1"/>
</dbReference>
<dbReference type="Pfam" id="PF00186">
    <property type="entry name" value="DHFR_1"/>
    <property type="match status" value="1"/>
</dbReference>
<evidence type="ECO:0000259" key="10">
    <source>
        <dbReference type="PROSITE" id="PS51330"/>
    </source>
</evidence>
<dbReference type="NCBIfam" id="NF008037">
    <property type="entry name" value="PRK10769.1"/>
    <property type="match status" value="1"/>
</dbReference>
<dbReference type="InterPro" id="IPR024072">
    <property type="entry name" value="DHFR-like_dom_sf"/>
</dbReference>
<keyword evidence="5 8" id="KW-0521">NADP</keyword>
<dbReference type="RefSeq" id="WP_263296327.1">
    <property type="nucleotide sequence ID" value="NZ_BAABFU010000001.1"/>
</dbReference>
<proteinExistence type="inferred from homology"/>
<evidence type="ECO:0000256" key="1">
    <source>
        <dbReference type="ARBA" id="ARBA00004903"/>
    </source>
</evidence>
<reference evidence="12" key="1">
    <citation type="journal article" date="2019" name="Int. J. Syst. Evol. Microbiol.">
        <title>The Global Catalogue of Microorganisms (GCM) 10K type strain sequencing project: providing services to taxonomists for standard genome sequencing and annotation.</title>
        <authorList>
            <consortium name="The Broad Institute Genomics Platform"/>
            <consortium name="The Broad Institute Genome Sequencing Center for Infectious Disease"/>
            <person name="Wu L."/>
            <person name="Ma J."/>
        </authorList>
    </citation>
    <scope>NUCLEOTIDE SEQUENCE [LARGE SCALE GENOMIC DNA]</scope>
    <source>
        <strain evidence="12">JCM 17727</strain>
    </source>
</reference>
<evidence type="ECO:0000313" key="11">
    <source>
        <dbReference type="EMBL" id="GAA4345669.1"/>
    </source>
</evidence>
<evidence type="ECO:0000256" key="7">
    <source>
        <dbReference type="ARBA" id="ARBA00025067"/>
    </source>
</evidence>
<comment type="similarity">
    <text evidence="2 8 9">Belongs to the dihydrofolate reductase family.</text>
</comment>
<dbReference type="CDD" id="cd00209">
    <property type="entry name" value="DHFR"/>
    <property type="match status" value="1"/>
</dbReference>
<feature type="domain" description="DHFR" evidence="10">
    <location>
        <begin position="12"/>
        <end position="174"/>
    </location>
</feature>
<dbReference type="EC" id="1.5.1.3" evidence="3 8"/>
<evidence type="ECO:0000256" key="4">
    <source>
        <dbReference type="ARBA" id="ARBA00022563"/>
    </source>
</evidence>
<comment type="catalytic activity">
    <reaction evidence="8">
        <text>(6S)-5,6,7,8-tetrahydrofolate + NADP(+) = 7,8-dihydrofolate + NADPH + H(+)</text>
        <dbReference type="Rhea" id="RHEA:15009"/>
        <dbReference type="ChEBI" id="CHEBI:15378"/>
        <dbReference type="ChEBI" id="CHEBI:57451"/>
        <dbReference type="ChEBI" id="CHEBI:57453"/>
        <dbReference type="ChEBI" id="CHEBI:57783"/>
        <dbReference type="ChEBI" id="CHEBI:58349"/>
        <dbReference type="EC" id="1.5.1.3"/>
    </reaction>
</comment>
<keyword evidence="4 8" id="KW-0554">One-carbon metabolism</keyword>
<dbReference type="InterPro" id="IPR017925">
    <property type="entry name" value="DHFR_CS"/>
</dbReference>
<comment type="pathway">
    <text evidence="1 8">Cofactor biosynthesis; tetrahydrofolate biosynthesis; 5,6,7,8-tetrahydrofolate from 7,8-dihydrofolate: step 1/1.</text>
</comment>
<dbReference type="SUPFAM" id="SSF53597">
    <property type="entry name" value="Dihydrofolate reductase-like"/>
    <property type="match status" value="1"/>
</dbReference>
<evidence type="ECO:0000256" key="2">
    <source>
        <dbReference type="ARBA" id="ARBA00009539"/>
    </source>
</evidence>
<dbReference type="Gene3D" id="3.40.430.10">
    <property type="entry name" value="Dihydrofolate Reductase, subunit A"/>
    <property type="match status" value="1"/>
</dbReference>
<evidence type="ECO:0000256" key="5">
    <source>
        <dbReference type="ARBA" id="ARBA00022857"/>
    </source>
</evidence>
<protein>
    <recommendedName>
        <fullName evidence="3 8">Dihydrofolate reductase</fullName>
        <ecNumber evidence="3 8">1.5.1.3</ecNumber>
    </recommendedName>
</protein>
<evidence type="ECO:0000256" key="3">
    <source>
        <dbReference type="ARBA" id="ARBA00012856"/>
    </source>
</evidence>
<dbReference type="InterPro" id="IPR012259">
    <property type="entry name" value="DHFR"/>
</dbReference>
<dbReference type="PANTHER" id="PTHR48069">
    <property type="entry name" value="DIHYDROFOLATE REDUCTASE"/>
    <property type="match status" value="1"/>
</dbReference>
<dbReference type="Proteomes" id="UP001501294">
    <property type="component" value="Unassembled WGS sequence"/>
</dbReference>
<organism evidence="11 12">
    <name type="scientific">Kangiella taiwanensis</name>
    <dbReference type="NCBI Taxonomy" id="1079179"/>
    <lineage>
        <taxon>Bacteria</taxon>
        <taxon>Pseudomonadati</taxon>
        <taxon>Pseudomonadota</taxon>
        <taxon>Gammaproteobacteria</taxon>
        <taxon>Kangiellales</taxon>
        <taxon>Kangiellaceae</taxon>
        <taxon>Kangiella</taxon>
    </lineage>
</organism>
<dbReference type="PROSITE" id="PS51330">
    <property type="entry name" value="DHFR_2"/>
    <property type="match status" value="1"/>
</dbReference>
<accession>A0ABP8HVU5</accession>
<evidence type="ECO:0000256" key="6">
    <source>
        <dbReference type="ARBA" id="ARBA00023002"/>
    </source>
</evidence>
<comment type="caution">
    <text evidence="11">The sequence shown here is derived from an EMBL/GenBank/DDBJ whole genome shotgun (WGS) entry which is preliminary data.</text>
</comment>
<dbReference type="PROSITE" id="PS00075">
    <property type="entry name" value="DHFR_1"/>
    <property type="match status" value="1"/>
</dbReference>
<evidence type="ECO:0000256" key="9">
    <source>
        <dbReference type="RuleBase" id="RU004474"/>
    </source>
</evidence>
<dbReference type="EMBL" id="BAABFU010000001">
    <property type="protein sequence ID" value="GAA4345669.1"/>
    <property type="molecule type" value="Genomic_DNA"/>
</dbReference>